<gene>
    <name evidence="1" type="ORF">GCM10010971_06580</name>
</gene>
<dbReference type="Proteomes" id="UP000621859">
    <property type="component" value="Unassembled WGS sequence"/>
</dbReference>
<comment type="caution">
    <text evidence="1">The sequence shown here is derived from an EMBL/GenBank/DDBJ whole genome shotgun (WGS) entry which is preliminary data.</text>
</comment>
<sequence>MKWPYDFPASSGYTKTHFDNRIEGTGHWQKVRANFMVYEPFRIAIEYDLHPQNKAGRVYFNHLVMQTIP</sequence>
<evidence type="ECO:0000313" key="2">
    <source>
        <dbReference type="Proteomes" id="UP000621859"/>
    </source>
</evidence>
<keyword evidence="2" id="KW-1185">Reference proteome</keyword>
<dbReference type="EMBL" id="BMLY01000001">
    <property type="protein sequence ID" value="GGP24839.1"/>
    <property type="molecule type" value="Genomic_DNA"/>
</dbReference>
<reference evidence="2" key="1">
    <citation type="journal article" date="2019" name="Int. J. Syst. Evol. Microbiol.">
        <title>The Global Catalogue of Microorganisms (GCM) 10K type strain sequencing project: providing services to taxonomists for standard genome sequencing and annotation.</title>
        <authorList>
            <consortium name="The Broad Institute Genomics Platform"/>
            <consortium name="The Broad Institute Genome Sequencing Center for Infectious Disease"/>
            <person name="Wu L."/>
            <person name="Ma J."/>
        </authorList>
    </citation>
    <scope>NUCLEOTIDE SEQUENCE [LARGE SCALE GENOMIC DNA]</scope>
    <source>
        <strain evidence="2">CGMCC 1.8860</strain>
    </source>
</reference>
<evidence type="ECO:0000313" key="1">
    <source>
        <dbReference type="EMBL" id="GGP24839.1"/>
    </source>
</evidence>
<organism evidence="1 2">
    <name type="scientific">Silvimonas amylolytica</name>
    <dbReference type="NCBI Taxonomy" id="449663"/>
    <lineage>
        <taxon>Bacteria</taxon>
        <taxon>Pseudomonadati</taxon>
        <taxon>Pseudomonadota</taxon>
        <taxon>Betaproteobacteria</taxon>
        <taxon>Neisseriales</taxon>
        <taxon>Chitinibacteraceae</taxon>
        <taxon>Silvimonas</taxon>
    </lineage>
</organism>
<proteinExistence type="predicted"/>
<protein>
    <submittedName>
        <fullName evidence="1">Uncharacterized protein</fullName>
    </submittedName>
</protein>
<name>A0ABQ2PIN8_9NEIS</name>
<accession>A0ABQ2PIN8</accession>